<dbReference type="PROSITE" id="PS50929">
    <property type="entry name" value="ABC_TM1F"/>
    <property type="match status" value="1"/>
</dbReference>
<dbReference type="Proteomes" id="UP001597506">
    <property type="component" value="Unassembled WGS sequence"/>
</dbReference>
<dbReference type="GO" id="GO:0005524">
    <property type="term" value="F:ATP binding"/>
    <property type="evidence" value="ECO:0007669"/>
    <property type="project" value="UniProtKB-KW"/>
</dbReference>
<dbReference type="Gene3D" id="3.40.50.300">
    <property type="entry name" value="P-loop containing nucleotide triphosphate hydrolases"/>
    <property type="match status" value="1"/>
</dbReference>
<feature type="transmembrane region" description="Helical" evidence="7">
    <location>
        <begin position="51"/>
        <end position="71"/>
    </location>
</feature>
<dbReference type="InterPro" id="IPR003593">
    <property type="entry name" value="AAA+_ATPase"/>
</dbReference>
<evidence type="ECO:0000259" key="8">
    <source>
        <dbReference type="PROSITE" id="PS50893"/>
    </source>
</evidence>
<dbReference type="RefSeq" id="WP_377937841.1">
    <property type="nucleotide sequence ID" value="NZ_JBHUMF010000032.1"/>
</dbReference>
<evidence type="ECO:0000256" key="3">
    <source>
        <dbReference type="ARBA" id="ARBA00022741"/>
    </source>
</evidence>
<feature type="transmembrane region" description="Helical" evidence="7">
    <location>
        <begin position="272"/>
        <end position="296"/>
    </location>
</feature>
<evidence type="ECO:0000256" key="2">
    <source>
        <dbReference type="ARBA" id="ARBA00022692"/>
    </source>
</evidence>
<keyword evidence="4 10" id="KW-0067">ATP-binding</keyword>
<evidence type="ECO:0000256" key="6">
    <source>
        <dbReference type="ARBA" id="ARBA00023136"/>
    </source>
</evidence>
<dbReference type="InterPro" id="IPR036640">
    <property type="entry name" value="ABC1_TM_sf"/>
</dbReference>
<evidence type="ECO:0000313" key="11">
    <source>
        <dbReference type="Proteomes" id="UP001597506"/>
    </source>
</evidence>
<organism evidence="10 11">
    <name type="scientific">Bacillus seohaeanensis</name>
    <dbReference type="NCBI Taxonomy" id="284580"/>
    <lineage>
        <taxon>Bacteria</taxon>
        <taxon>Bacillati</taxon>
        <taxon>Bacillota</taxon>
        <taxon>Bacilli</taxon>
        <taxon>Bacillales</taxon>
        <taxon>Bacillaceae</taxon>
        <taxon>Bacillus</taxon>
    </lineage>
</organism>
<dbReference type="Pfam" id="PF00664">
    <property type="entry name" value="ABC_membrane"/>
    <property type="match status" value="1"/>
</dbReference>
<keyword evidence="2 7" id="KW-0812">Transmembrane</keyword>
<proteinExistence type="predicted"/>
<protein>
    <submittedName>
        <fullName evidence="10">ABC transporter ATP-binding protein</fullName>
    </submittedName>
</protein>
<dbReference type="InterPro" id="IPR039421">
    <property type="entry name" value="Type_1_exporter"/>
</dbReference>
<evidence type="ECO:0000256" key="7">
    <source>
        <dbReference type="SAM" id="Phobius"/>
    </source>
</evidence>
<keyword evidence="3" id="KW-0547">Nucleotide-binding</keyword>
<name>A0ABW5RXV6_9BACI</name>
<dbReference type="PROSITE" id="PS00211">
    <property type="entry name" value="ABC_TRANSPORTER_1"/>
    <property type="match status" value="1"/>
</dbReference>
<evidence type="ECO:0000259" key="9">
    <source>
        <dbReference type="PROSITE" id="PS50929"/>
    </source>
</evidence>
<sequence length="578" mass="64444">MSKIFTYIKPYRVAVGVAWALMLVELAVELLNPLFMAKIIDEGIVKEDLSVVMLWGGIMVGISLLAFIAGLSNSFLAAHTSQGFGFDVRKSLYDKIQSFSFATFNKIPASSLITRMTNDVKQVQNTIFMSLRIMLRAPLLVIGATIMALFVNAKLSLILLVVIPFLWVFLFWVLKKGWGLFQLVQENLDRVNNVVKENLAGMRLIRAFIRKDYEEKRFEHSNRQAKFRTTAALNFMEIIMPILMLVMNGVILVVLWYGSFEVSTGGAQVGEVVAIVTYVTRISSIFSVFSFIITSFSRARASANRIGEVLDTEVDLLEEEEVDAKHHVTRGLIEFKNVCFRYPNTKTTILHNVSFAVRPGETVSIMGATGAGKTSLFQLIPRLYDVTQGEILLDGENVKNITSDSLRKSIGYVPQQPLLFSGSIKENLLWGKEDATMEEVIKAAKDAQIDKTIETLPNQYDTLLGQKGINLSGGQKQRLSIARALIRQPKLLLLDDSTSALDLKTEAKLLKALKGYTCTTIIITQKVSTALESDKILLMEGGRLIAEGSHEELLVNSSLYQKIYQSQFGMEVDSHVKA</sequence>
<feature type="domain" description="ABC transmembrane type-1" evidence="9">
    <location>
        <begin position="20"/>
        <end position="298"/>
    </location>
</feature>
<dbReference type="SMART" id="SM00382">
    <property type="entry name" value="AAA"/>
    <property type="match status" value="1"/>
</dbReference>
<evidence type="ECO:0000256" key="5">
    <source>
        <dbReference type="ARBA" id="ARBA00022989"/>
    </source>
</evidence>
<comment type="caution">
    <text evidence="10">The sequence shown here is derived from an EMBL/GenBank/DDBJ whole genome shotgun (WGS) entry which is preliminary data.</text>
</comment>
<keyword evidence="11" id="KW-1185">Reference proteome</keyword>
<accession>A0ABW5RXV6</accession>
<feature type="transmembrane region" description="Helical" evidence="7">
    <location>
        <begin position="133"/>
        <end position="151"/>
    </location>
</feature>
<dbReference type="InterPro" id="IPR003439">
    <property type="entry name" value="ABC_transporter-like_ATP-bd"/>
</dbReference>
<feature type="transmembrane region" description="Helical" evidence="7">
    <location>
        <begin position="157"/>
        <end position="174"/>
    </location>
</feature>
<dbReference type="PROSITE" id="PS50893">
    <property type="entry name" value="ABC_TRANSPORTER_2"/>
    <property type="match status" value="1"/>
</dbReference>
<evidence type="ECO:0000313" key="10">
    <source>
        <dbReference type="EMBL" id="MFD2682969.1"/>
    </source>
</evidence>
<dbReference type="EMBL" id="JBHUMF010000032">
    <property type="protein sequence ID" value="MFD2682969.1"/>
    <property type="molecule type" value="Genomic_DNA"/>
</dbReference>
<feature type="transmembrane region" description="Helical" evidence="7">
    <location>
        <begin position="238"/>
        <end position="260"/>
    </location>
</feature>
<dbReference type="InterPro" id="IPR011527">
    <property type="entry name" value="ABC1_TM_dom"/>
</dbReference>
<gene>
    <name evidence="10" type="ORF">ACFSUL_19680</name>
</gene>
<dbReference type="CDD" id="cd18548">
    <property type="entry name" value="ABC_6TM_Tm287_like"/>
    <property type="match status" value="1"/>
</dbReference>
<reference evidence="11" key="1">
    <citation type="journal article" date="2019" name="Int. J. Syst. Evol. Microbiol.">
        <title>The Global Catalogue of Microorganisms (GCM) 10K type strain sequencing project: providing services to taxonomists for standard genome sequencing and annotation.</title>
        <authorList>
            <consortium name="The Broad Institute Genomics Platform"/>
            <consortium name="The Broad Institute Genome Sequencing Center for Infectious Disease"/>
            <person name="Wu L."/>
            <person name="Ma J."/>
        </authorList>
    </citation>
    <scope>NUCLEOTIDE SEQUENCE [LARGE SCALE GENOMIC DNA]</scope>
    <source>
        <strain evidence="11">KCTC 3913</strain>
    </source>
</reference>
<dbReference type="InterPro" id="IPR027417">
    <property type="entry name" value="P-loop_NTPase"/>
</dbReference>
<feature type="domain" description="ABC transporter" evidence="8">
    <location>
        <begin position="333"/>
        <end position="566"/>
    </location>
</feature>
<dbReference type="Gene3D" id="1.20.1560.10">
    <property type="entry name" value="ABC transporter type 1, transmembrane domain"/>
    <property type="match status" value="1"/>
</dbReference>
<dbReference type="InterPro" id="IPR017871">
    <property type="entry name" value="ABC_transporter-like_CS"/>
</dbReference>
<dbReference type="SUPFAM" id="SSF90123">
    <property type="entry name" value="ABC transporter transmembrane region"/>
    <property type="match status" value="1"/>
</dbReference>
<keyword evidence="6 7" id="KW-0472">Membrane</keyword>
<keyword evidence="5 7" id="KW-1133">Transmembrane helix</keyword>
<evidence type="ECO:0000256" key="1">
    <source>
        <dbReference type="ARBA" id="ARBA00004651"/>
    </source>
</evidence>
<evidence type="ECO:0000256" key="4">
    <source>
        <dbReference type="ARBA" id="ARBA00022840"/>
    </source>
</evidence>
<dbReference type="Pfam" id="PF00005">
    <property type="entry name" value="ABC_tran"/>
    <property type="match status" value="1"/>
</dbReference>
<dbReference type="SUPFAM" id="SSF52540">
    <property type="entry name" value="P-loop containing nucleoside triphosphate hydrolases"/>
    <property type="match status" value="1"/>
</dbReference>
<comment type="subcellular location">
    <subcellularLocation>
        <location evidence="1">Cell membrane</location>
        <topology evidence="1">Multi-pass membrane protein</topology>
    </subcellularLocation>
</comment>
<dbReference type="PANTHER" id="PTHR43394:SF1">
    <property type="entry name" value="ATP-BINDING CASSETTE SUB-FAMILY B MEMBER 10, MITOCHONDRIAL"/>
    <property type="match status" value="1"/>
</dbReference>
<dbReference type="PANTHER" id="PTHR43394">
    <property type="entry name" value="ATP-DEPENDENT PERMEASE MDL1, MITOCHONDRIAL"/>
    <property type="match status" value="1"/>
</dbReference>